<accession>A0A3A9AFG6</accession>
<evidence type="ECO:0000256" key="4">
    <source>
        <dbReference type="SAM" id="Phobius"/>
    </source>
</evidence>
<keyword evidence="6" id="KW-1185">Reference proteome</keyword>
<feature type="transmembrane region" description="Helical" evidence="4">
    <location>
        <begin position="169"/>
        <end position="191"/>
    </location>
</feature>
<evidence type="ECO:0000313" key="5">
    <source>
        <dbReference type="EMBL" id="RKI90018.1"/>
    </source>
</evidence>
<dbReference type="RefSeq" id="WP_120471229.1">
    <property type="nucleotide sequence ID" value="NZ_CATJBT010000212.1"/>
</dbReference>
<evidence type="ECO:0000256" key="1">
    <source>
        <dbReference type="ARBA" id="ARBA00022801"/>
    </source>
</evidence>
<dbReference type="Gene3D" id="2.40.260.10">
    <property type="entry name" value="Sortase"/>
    <property type="match status" value="1"/>
</dbReference>
<feature type="compositionally biased region" description="Basic residues" evidence="3">
    <location>
        <begin position="104"/>
        <end position="114"/>
    </location>
</feature>
<keyword evidence="4" id="KW-0472">Membrane</keyword>
<organism evidence="5 6">
    <name type="scientific">Parablautia intestinalis</name>
    <dbReference type="NCBI Taxonomy" id="2320100"/>
    <lineage>
        <taxon>Bacteria</taxon>
        <taxon>Bacillati</taxon>
        <taxon>Bacillota</taxon>
        <taxon>Clostridia</taxon>
        <taxon>Lachnospirales</taxon>
        <taxon>Lachnospiraceae</taxon>
        <taxon>Parablautia</taxon>
    </lineage>
</organism>
<dbReference type="GO" id="GO:0016787">
    <property type="term" value="F:hydrolase activity"/>
    <property type="evidence" value="ECO:0007669"/>
    <property type="project" value="UniProtKB-KW"/>
</dbReference>
<dbReference type="AlphaFoldDB" id="A0A3A9AFG6"/>
<dbReference type="InterPro" id="IPR009835">
    <property type="entry name" value="SrtB"/>
</dbReference>
<feature type="compositionally biased region" description="Basic and acidic residues" evidence="3">
    <location>
        <begin position="93"/>
        <end position="103"/>
    </location>
</feature>
<dbReference type="InterPro" id="IPR005754">
    <property type="entry name" value="Sortase"/>
</dbReference>
<proteinExistence type="predicted"/>
<feature type="compositionally biased region" description="Polar residues" evidence="3">
    <location>
        <begin position="82"/>
        <end position="92"/>
    </location>
</feature>
<dbReference type="CDD" id="cd05826">
    <property type="entry name" value="Sortase_B"/>
    <property type="match status" value="1"/>
</dbReference>
<dbReference type="SUPFAM" id="SSF63817">
    <property type="entry name" value="Sortase"/>
    <property type="match status" value="1"/>
</dbReference>
<dbReference type="OrthoDB" id="9806013at2"/>
<evidence type="ECO:0000313" key="6">
    <source>
        <dbReference type="Proteomes" id="UP000280696"/>
    </source>
</evidence>
<dbReference type="InterPro" id="IPR023365">
    <property type="entry name" value="Sortase_dom-sf"/>
</dbReference>
<keyword evidence="4" id="KW-1133">Transmembrane helix</keyword>
<sequence length="422" mass="48477">MAAGDLMVAGRRFRTREDYEAALRDQKKIEAIKARMDLEDPRQLYKLFSALQSGAYRFETAVGTDFDDAIFEEIEKMKQRGITSANAGNLSESRQERKPERNKGLTKSRPKQPKASKAQAGVRQTPRAPETASKETVNPDGGKELAEYDGKMQQQILNELRKRERRRKWIIAIAAIVAVASFGYFGVYYFFSTRTSMEYETLASLKGSDVLAGNQGKKELFLHKESVAMPDVLDEYKTLYEKNKKLIGWLKIDDTIIDYPVMQTSDNDYYLDHNFNQEYDKNGSLFLDCDSSIYPRSTNLIIYGHHMKSGQMFGQLQMYAKESYAKKHSVIQFDSIYEEGTYQVMYVFRSQVYNEDDLVFKYYQFIQANSEEEFNSYMEEMAAMSLYDTGVTASYGDSLLTLSTCDNSQTDGRFVVVAKRIK</sequence>
<keyword evidence="1" id="KW-0378">Hydrolase</keyword>
<evidence type="ECO:0000256" key="3">
    <source>
        <dbReference type="SAM" id="MobiDB-lite"/>
    </source>
</evidence>
<protein>
    <submittedName>
        <fullName evidence="5">Class B sortase</fullName>
    </submittedName>
</protein>
<gene>
    <name evidence="5" type="ORF">D7V94_15425</name>
</gene>
<dbReference type="EMBL" id="RAYQ01000017">
    <property type="protein sequence ID" value="RKI90018.1"/>
    <property type="molecule type" value="Genomic_DNA"/>
</dbReference>
<evidence type="ECO:0000256" key="2">
    <source>
        <dbReference type="PIRSR" id="PIRSR605754-1"/>
    </source>
</evidence>
<feature type="active site" description="Proton donor/acceptor" evidence="2">
    <location>
        <position position="305"/>
    </location>
</feature>
<feature type="active site" description="Acyl-thioester intermediate" evidence="2">
    <location>
        <position position="405"/>
    </location>
</feature>
<reference evidence="5 6" key="1">
    <citation type="submission" date="2018-09" db="EMBL/GenBank/DDBJ databases">
        <title>Murine metabolic-syndrome-specific gut microbial biobank.</title>
        <authorList>
            <person name="Liu C."/>
        </authorList>
    </citation>
    <scope>NUCLEOTIDE SEQUENCE [LARGE SCALE GENOMIC DNA]</scope>
    <source>
        <strain evidence="5 6">0.1xD8-82</strain>
    </source>
</reference>
<name>A0A3A9AFG6_9FIRM</name>
<feature type="region of interest" description="Disordered" evidence="3">
    <location>
        <begin position="82"/>
        <end position="145"/>
    </location>
</feature>
<comment type="caution">
    <text evidence="5">The sequence shown here is derived from an EMBL/GenBank/DDBJ whole genome shotgun (WGS) entry which is preliminary data.</text>
</comment>
<dbReference type="Proteomes" id="UP000280696">
    <property type="component" value="Unassembled WGS sequence"/>
</dbReference>
<keyword evidence="4" id="KW-0812">Transmembrane</keyword>
<dbReference type="Pfam" id="PF04203">
    <property type="entry name" value="Sortase"/>
    <property type="match status" value="1"/>
</dbReference>